<dbReference type="InterPro" id="IPR036890">
    <property type="entry name" value="HATPase_C_sf"/>
</dbReference>
<gene>
    <name evidence="17" type="ORF">WR25_05128</name>
</gene>
<dbReference type="Gene3D" id="3.30.1360.40">
    <property type="match status" value="1"/>
</dbReference>
<dbReference type="CDD" id="cd16930">
    <property type="entry name" value="HATPase_TopII-like"/>
    <property type="match status" value="1"/>
</dbReference>
<dbReference type="InterPro" id="IPR035979">
    <property type="entry name" value="RBD_domain_sf"/>
</dbReference>
<dbReference type="GO" id="GO:0006265">
    <property type="term" value="P:DNA topological change"/>
    <property type="evidence" value="ECO:0007669"/>
    <property type="project" value="UniProtKB-UniRule"/>
</dbReference>
<evidence type="ECO:0000256" key="10">
    <source>
        <dbReference type="ARBA" id="ARBA00023125"/>
    </source>
</evidence>
<dbReference type="PROSITE" id="PS50880">
    <property type="entry name" value="TOPRIM"/>
    <property type="match status" value="1"/>
</dbReference>
<dbReference type="STRING" id="2018661.A0A2A2KIZ1"/>
<dbReference type="GO" id="GO:0003918">
    <property type="term" value="F:DNA topoisomerase type II (double strand cut, ATP-hydrolyzing) activity"/>
    <property type="evidence" value="ECO:0007669"/>
    <property type="project" value="UniProtKB-UniRule"/>
</dbReference>
<comment type="caution">
    <text evidence="17">The sequence shown here is derived from an EMBL/GenBank/DDBJ whole genome shotgun (WGS) entry which is preliminary data.</text>
</comment>
<dbReference type="GO" id="GO:0005634">
    <property type="term" value="C:nucleus"/>
    <property type="evidence" value="ECO:0007669"/>
    <property type="project" value="TreeGrafter"/>
</dbReference>
<dbReference type="Gene3D" id="3.40.50.670">
    <property type="match status" value="1"/>
</dbReference>
<dbReference type="InterPro" id="IPR003594">
    <property type="entry name" value="HATPase_dom"/>
</dbReference>
<evidence type="ECO:0000256" key="4">
    <source>
        <dbReference type="ARBA" id="ARBA00011080"/>
    </source>
</evidence>
<feature type="compositionally biased region" description="Gly residues" evidence="14">
    <location>
        <begin position="1098"/>
        <end position="1125"/>
    </location>
</feature>
<name>A0A2A2KIZ1_9BILA</name>
<protein>
    <recommendedName>
        <fullName evidence="13">DNA topoisomerase 2</fullName>
        <ecNumber evidence="13">5.6.2.2</ecNumber>
    </recommendedName>
</protein>
<dbReference type="GO" id="GO:0003723">
    <property type="term" value="F:RNA binding"/>
    <property type="evidence" value="ECO:0007669"/>
    <property type="project" value="UniProtKB-KW"/>
</dbReference>
<keyword evidence="8" id="KW-0694">RNA-binding</keyword>
<keyword evidence="9 12" id="KW-0799">Topoisomerase</keyword>
<dbReference type="Gene3D" id="3.30.565.10">
    <property type="entry name" value="Histidine kinase-like ATPase, C-terminal domain"/>
    <property type="match status" value="1"/>
</dbReference>
<dbReference type="OrthoDB" id="276498at2759"/>
<dbReference type="GO" id="GO:0005524">
    <property type="term" value="F:ATP binding"/>
    <property type="evidence" value="ECO:0007669"/>
    <property type="project" value="UniProtKB-UniRule"/>
</dbReference>
<dbReference type="PANTHER" id="PTHR10169:SF38">
    <property type="entry name" value="DNA TOPOISOMERASE 2"/>
    <property type="match status" value="1"/>
</dbReference>
<keyword evidence="11 12" id="KW-0413">Isomerase</keyword>
<dbReference type="GO" id="GO:0000712">
    <property type="term" value="P:resolution of meiotic recombination intermediates"/>
    <property type="evidence" value="ECO:0007669"/>
    <property type="project" value="TreeGrafter"/>
</dbReference>
<proteinExistence type="inferred from homology"/>
<feature type="active site" description="O-(5'-phospho-DNA)-tyrosine intermediate" evidence="12">
    <location>
        <position position="785"/>
    </location>
</feature>
<dbReference type="Pfam" id="PF00204">
    <property type="entry name" value="DNA_gyraseB"/>
    <property type="match status" value="1"/>
</dbReference>
<evidence type="ECO:0000259" key="15">
    <source>
        <dbReference type="PROSITE" id="PS50880"/>
    </source>
</evidence>
<evidence type="ECO:0000256" key="13">
    <source>
        <dbReference type="RuleBase" id="RU362094"/>
    </source>
</evidence>
<sequence length="1370" mass="153505">MRRCCVDTVRSLRGLHQIRHFYLQRRALLNSIEATACQAIPTTSKAAYATGIKTKAEKTVEYKRISGEEHALLRPDTYVGSIELVHDTPMWVYENGRVIKRNVTFSPALLKIFDEILVNAADNKFRDPKNMTEIRIKVDQESNVISIWNDGRGIAVEIHPDEGMYMPSLIFGQMYTSSHYDDQEIKCVGGRNGFGAKLCNIFSTRFEVETVDGKRGLKFRQKWMQNMQRAEEPVIEKTDEADHTCVTFQPDLGRFHMDGLTSDVCDLFFMRAVEVASTLPNVTAEDFSSFMRLFFDAESVNQIYDVRFSPQWHIGVAPSNSGYLHNSFVNNIATRKGGTHVDYVMDKMIAILRPELKKQLAVDVRPQIIRDNLCLFVNCLIDNPSFSSQTKESLTTSPSKFGSSFDFKAKDILKWADSVGLIEQIMEQITADKQRAQRKKVRKPSKDDHLYDIAKLEDAVWAGSGKDGAKQCTLILTEGDSAKALAIAGLQVVGREKYGVFPLRGKLLNVSELASGRILENAELKSMIRILGLQFDKKYETEEERNALRYGRILLLTDQDDDGCHIRALVLNVIYRFWPRLIQSGFVTSLHTPLIKAKLGSTVLNFYSTKEFEVWQKKEEENADAYTVKYYKGLGTSTSAEAREYFRNLEERIIVYTGISEGDTEAMKVAFEREQTEERKKWLAVREEKREERSIPNVMDGLKPSQRKILYTLMKQPESKEIKVSQLAGLVAQTQAYHHGEVSLTSAIVKLAQNFVGSNNLPLLEGIGQFGTRHEGGEDAAAARYIYTKLSSLTRLIFPKSDDNLLEYCQEENLTVEPKWFCPIIPMVLVNGAMGLATAYSTRISNHDPQKIIEILLQMIEDNGKMDGRTSLNPYYEQFKGNILAESDRQFAFYGKAKILEGERKNSPIVKIGINELPVGVWTNRYKENVLRGLIENDKIKCFYEQHTQNDVKFILHANKSNLPSRLSTNANLLKWLKLRCITSMNMVLFDHNHSIQTYENPVEILQEHFAIRRKLYEERLRREVVENEAKFRKVDNQAAGLSYLLNTTFEQMTEEELSKLRESRRQKEEEWKLAEGDDWKQRWTRELNTLQKKPRVGGRGGGFRNGAGKPRGGGGARRSTGGGAVRTPKAGAARKGFGRESTPPGKWRHDKFKELESGGSFKSGGAATTLVSAAGGLAGNPNRKVRVNISNLATSVVTADLEELFEPYGFDAVTVHFNESGEPLGTGDVTLKRKDANKMLNDFKGVNLDGQLLKMVIVDGSMVAGGGISSRLQYTAKPQISRSIPRVNAAGGIRKKFSNGAGGGSAGGRRRNAGSGNPNRFLDRLAGEDESPRKGAGGRGGGGAGKGGAKKVKTAAQLDAELEAYMQAK</sequence>
<evidence type="ECO:0000256" key="11">
    <source>
        <dbReference type="ARBA" id="ARBA00023235"/>
    </source>
</evidence>
<dbReference type="InterPro" id="IPR012677">
    <property type="entry name" value="Nucleotide-bd_a/b_plait_sf"/>
</dbReference>
<feature type="compositionally biased region" description="Gly residues" evidence="14">
    <location>
        <begin position="1336"/>
        <end position="1348"/>
    </location>
</feature>
<keyword evidence="10 12" id="KW-0238">DNA-binding</keyword>
<organism evidence="17 18">
    <name type="scientific">Diploscapter pachys</name>
    <dbReference type="NCBI Taxonomy" id="2018661"/>
    <lineage>
        <taxon>Eukaryota</taxon>
        <taxon>Metazoa</taxon>
        <taxon>Ecdysozoa</taxon>
        <taxon>Nematoda</taxon>
        <taxon>Chromadorea</taxon>
        <taxon>Rhabditida</taxon>
        <taxon>Rhabditina</taxon>
        <taxon>Rhabditomorpha</taxon>
        <taxon>Rhabditoidea</taxon>
        <taxon>Rhabditidae</taxon>
        <taxon>Diploscapter</taxon>
    </lineage>
</organism>
<comment type="cofactor">
    <cofactor evidence="3">
        <name>Mg(2+)</name>
        <dbReference type="ChEBI" id="CHEBI:18420"/>
    </cofactor>
</comment>
<dbReference type="PANTHER" id="PTHR10169">
    <property type="entry name" value="DNA TOPOISOMERASE/GYRASE"/>
    <property type="match status" value="1"/>
</dbReference>
<evidence type="ECO:0000313" key="17">
    <source>
        <dbReference type="EMBL" id="PAV73822.1"/>
    </source>
</evidence>
<dbReference type="SMART" id="SM00433">
    <property type="entry name" value="TOP2c"/>
    <property type="match status" value="1"/>
</dbReference>
<feature type="compositionally biased region" description="Basic and acidic residues" evidence="14">
    <location>
        <begin position="1322"/>
        <end position="1334"/>
    </location>
</feature>
<dbReference type="SUPFAM" id="SSF54928">
    <property type="entry name" value="RNA-binding domain, RBD"/>
    <property type="match status" value="1"/>
</dbReference>
<dbReference type="InterPro" id="IPR018522">
    <property type="entry name" value="TopoIIA_CS"/>
</dbReference>
<dbReference type="SMART" id="SM00387">
    <property type="entry name" value="HATPase_c"/>
    <property type="match status" value="1"/>
</dbReference>
<comment type="cofactor">
    <cofactor evidence="2">
        <name>Ca(2+)</name>
        <dbReference type="ChEBI" id="CHEBI:29108"/>
    </cofactor>
</comment>
<dbReference type="InterPro" id="IPR013759">
    <property type="entry name" value="Topo_IIA_B_C"/>
</dbReference>
<evidence type="ECO:0000256" key="6">
    <source>
        <dbReference type="ARBA" id="ARBA00022840"/>
    </source>
</evidence>
<dbReference type="SUPFAM" id="SSF55874">
    <property type="entry name" value="ATPase domain of HSP90 chaperone/DNA topoisomerase II/histidine kinase"/>
    <property type="match status" value="1"/>
</dbReference>
<evidence type="ECO:0000256" key="3">
    <source>
        <dbReference type="ARBA" id="ARBA00001946"/>
    </source>
</evidence>
<reference evidence="17 18" key="1">
    <citation type="journal article" date="2017" name="Curr. Biol.">
        <title>Genome architecture and evolution of a unichromosomal asexual nematode.</title>
        <authorList>
            <person name="Fradin H."/>
            <person name="Zegar C."/>
            <person name="Gutwein M."/>
            <person name="Lucas J."/>
            <person name="Kovtun M."/>
            <person name="Corcoran D."/>
            <person name="Baugh L.R."/>
            <person name="Kiontke K."/>
            <person name="Gunsalus K."/>
            <person name="Fitch D.H."/>
            <person name="Piano F."/>
        </authorList>
    </citation>
    <scope>NUCLEOTIDE SEQUENCE [LARGE SCALE GENOMIC DNA]</scope>
    <source>
        <strain evidence="17">PF1309</strain>
    </source>
</reference>
<feature type="domain" description="Topo IIA-type catalytic" evidence="16">
    <location>
        <begin position="695"/>
        <end position="1020"/>
    </location>
</feature>
<dbReference type="EC" id="5.6.2.2" evidence="13"/>
<dbReference type="SUPFAM" id="SSF54211">
    <property type="entry name" value="Ribosomal protein S5 domain 2-like"/>
    <property type="match status" value="1"/>
</dbReference>
<dbReference type="EMBL" id="LIAE01008494">
    <property type="protein sequence ID" value="PAV73822.1"/>
    <property type="molecule type" value="Genomic_DNA"/>
</dbReference>
<comment type="subunit">
    <text evidence="13">Homodimer.</text>
</comment>
<comment type="catalytic activity">
    <reaction evidence="1 12 13">
        <text>ATP-dependent breakage, passage and rejoining of double-stranded DNA.</text>
        <dbReference type="EC" id="5.6.2.2"/>
    </reaction>
</comment>
<dbReference type="InterPro" id="IPR014721">
    <property type="entry name" value="Ribsml_uS5_D2-typ_fold_subgr"/>
</dbReference>
<evidence type="ECO:0000259" key="16">
    <source>
        <dbReference type="PROSITE" id="PS52040"/>
    </source>
</evidence>
<dbReference type="PRINTS" id="PR01158">
    <property type="entry name" value="TOPISMRASEII"/>
</dbReference>
<dbReference type="InterPro" id="IPR013758">
    <property type="entry name" value="Topo_IIA_A/C_ab"/>
</dbReference>
<feature type="region of interest" description="Disordered" evidence="14">
    <location>
        <begin position="1292"/>
        <end position="1354"/>
    </location>
</feature>
<dbReference type="Gene3D" id="3.30.70.330">
    <property type="match status" value="1"/>
</dbReference>
<dbReference type="GO" id="GO:0003677">
    <property type="term" value="F:DNA binding"/>
    <property type="evidence" value="ECO:0007669"/>
    <property type="project" value="UniProtKB-UniRule"/>
</dbReference>
<keyword evidence="18" id="KW-1185">Reference proteome</keyword>
<dbReference type="InterPro" id="IPR013506">
    <property type="entry name" value="Topo_IIA_bsu_dom2"/>
</dbReference>
<dbReference type="SMART" id="SM00434">
    <property type="entry name" value="TOP4c"/>
    <property type="match status" value="1"/>
</dbReference>
<comment type="similarity">
    <text evidence="4 13">Belongs to the type II topoisomerase family.</text>
</comment>
<dbReference type="SUPFAM" id="SSF56719">
    <property type="entry name" value="Type II DNA topoisomerase"/>
    <property type="match status" value="1"/>
</dbReference>
<dbReference type="InterPro" id="IPR002205">
    <property type="entry name" value="Topo_IIA_dom_A"/>
</dbReference>
<dbReference type="PROSITE" id="PS00177">
    <property type="entry name" value="TOPOISOMERASE_II"/>
    <property type="match status" value="1"/>
</dbReference>
<dbReference type="Gene3D" id="3.30.1490.30">
    <property type="match status" value="1"/>
</dbReference>
<accession>A0A2A2KIZ1</accession>
<dbReference type="InterPro" id="IPR013760">
    <property type="entry name" value="Topo_IIA-like_dom_sf"/>
</dbReference>
<dbReference type="InterPro" id="IPR031660">
    <property type="entry name" value="TOPRIM_C"/>
</dbReference>
<evidence type="ECO:0000256" key="5">
    <source>
        <dbReference type="ARBA" id="ARBA00022741"/>
    </source>
</evidence>
<comment type="function">
    <text evidence="13">Control of topological states of DNA by transient breakage and subsequent rejoining of DNA strands. Topoisomerase II makes double-strand breaks.</text>
</comment>
<evidence type="ECO:0000256" key="2">
    <source>
        <dbReference type="ARBA" id="ARBA00001913"/>
    </source>
</evidence>
<dbReference type="Pfam" id="PF16898">
    <property type="entry name" value="TOPRIM_C"/>
    <property type="match status" value="1"/>
</dbReference>
<dbReference type="Gene3D" id="3.90.199.10">
    <property type="entry name" value="Topoisomerase II, domain 5"/>
    <property type="match status" value="1"/>
</dbReference>
<evidence type="ECO:0000313" key="18">
    <source>
        <dbReference type="Proteomes" id="UP000218231"/>
    </source>
</evidence>
<evidence type="ECO:0000256" key="7">
    <source>
        <dbReference type="ARBA" id="ARBA00022842"/>
    </source>
</evidence>
<evidence type="ECO:0000256" key="8">
    <source>
        <dbReference type="ARBA" id="ARBA00022884"/>
    </source>
</evidence>
<dbReference type="InterPro" id="IPR050634">
    <property type="entry name" value="DNA_Topoisomerase_II"/>
</dbReference>
<evidence type="ECO:0000256" key="14">
    <source>
        <dbReference type="SAM" id="MobiDB-lite"/>
    </source>
</evidence>
<dbReference type="SMART" id="SM01218">
    <property type="entry name" value="FoP_duplication"/>
    <property type="match status" value="1"/>
</dbReference>
<dbReference type="InterPro" id="IPR001241">
    <property type="entry name" value="Topo_IIA"/>
</dbReference>
<dbReference type="FunFam" id="3.90.199.10:FF:000002">
    <property type="entry name" value="DNA topoisomerase 2"/>
    <property type="match status" value="1"/>
</dbReference>
<dbReference type="Pfam" id="PF02518">
    <property type="entry name" value="HATPase_c"/>
    <property type="match status" value="1"/>
</dbReference>
<evidence type="ECO:0000256" key="9">
    <source>
        <dbReference type="ARBA" id="ARBA00023029"/>
    </source>
</evidence>
<keyword evidence="6 13" id="KW-0067">ATP-binding</keyword>
<evidence type="ECO:0000256" key="12">
    <source>
        <dbReference type="PROSITE-ProRule" id="PRU01384"/>
    </source>
</evidence>
<dbReference type="InterPro" id="IPR020568">
    <property type="entry name" value="Ribosomal_Su5_D2-typ_SF"/>
</dbReference>
<feature type="domain" description="Toprim" evidence="15">
    <location>
        <begin position="472"/>
        <end position="587"/>
    </location>
</feature>
<dbReference type="GO" id="GO:0000819">
    <property type="term" value="P:sister chromatid segregation"/>
    <property type="evidence" value="ECO:0007669"/>
    <property type="project" value="TreeGrafter"/>
</dbReference>
<dbReference type="PROSITE" id="PS52040">
    <property type="entry name" value="TOPO_IIA"/>
    <property type="match status" value="1"/>
</dbReference>
<dbReference type="Proteomes" id="UP000218231">
    <property type="component" value="Unassembled WGS sequence"/>
</dbReference>
<dbReference type="InterPro" id="IPR001154">
    <property type="entry name" value="TopoII_euk"/>
</dbReference>
<dbReference type="Pfam" id="PF01751">
    <property type="entry name" value="Toprim"/>
    <property type="match status" value="1"/>
</dbReference>
<dbReference type="FunFam" id="3.40.50.670:FF:000001">
    <property type="entry name" value="DNA topoisomerase 2"/>
    <property type="match status" value="1"/>
</dbReference>
<dbReference type="Gene3D" id="3.30.230.10">
    <property type="match status" value="1"/>
</dbReference>
<dbReference type="Pfam" id="PF00521">
    <property type="entry name" value="DNA_topoisoIV"/>
    <property type="match status" value="1"/>
</dbReference>
<dbReference type="InterPro" id="IPR006171">
    <property type="entry name" value="TOPRIM_dom"/>
</dbReference>
<dbReference type="PRINTS" id="PR00418">
    <property type="entry name" value="TPI2FAMILY"/>
</dbReference>
<dbReference type="InterPro" id="IPR025715">
    <property type="entry name" value="FoP_C"/>
</dbReference>
<feature type="region of interest" description="Disordered" evidence="14">
    <location>
        <begin position="1090"/>
        <end position="1152"/>
    </location>
</feature>
<evidence type="ECO:0000256" key="1">
    <source>
        <dbReference type="ARBA" id="ARBA00000185"/>
    </source>
</evidence>
<keyword evidence="7" id="KW-0460">Magnesium</keyword>
<keyword evidence="5 13" id="KW-0547">Nucleotide-binding</keyword>